<dbReference type="InterPro" id="IPR042211">
    <property type="entry name" value="CRISPR-assoc_Cas1_N"/>
</dbReference>
<evidence type="ECO:0000256" key="6">
    <source>
        <dbReference type="ARBA" id="ARBA00023118"/>
    </source>
</evidence>
<dbReference type="NCBIfam" id="TIGR00287">
    <property type="entry name" value="cas1"/>
    <property type="match status" value="1"/>
</dbReference>
<organism evidence="11 12">
    <name type="scientific">Aneurinibacillus aneurinilyticus</name>
    <name type="common">Bacillus aneurinolyticus</name>
    <dbReference type="NCBI Taxonomy" id="1391"/>
    <lineage>
        <taxon>Bacteria</taxon>
        <taxon>Bacillati</taxon>
        <taxon>Bacillota</taxon>
        <taxon>Bacilli</taxon>
        <taxon>Bacillales</taxon>
        <taxon>Paenibacillaceae</taxon>
        <taxon>Aneurinibacillus group</taxon>
        <taxon>Aneurinibacillus</taxon>
    </lineage>
</organism>
<dbReference type="EMBL" id="JABAGO010000027">
    <property type="protein sequence ID" value="NME99404.1"/>
    <property type="molecule type" value="Genomic_DNA"/>
</dbReference>
<comment type="subunit">
    <text evidence="9">Homodimer, forms a heterotetramer with a Cas2 homodimer.</text>
</comment>
<keyword evidence="1 9" id="KW-0540">Nuclease</keyword>
<dbReference type="CDD" id="cd09722">
    <property type="entry name" value="Cas1_I-B"/>
    <property type="match status" value="1"/>
</dbReference>
<keyword evidence="2 9" id="KW-0479">Metal-binding</keyword>
<comment type="caution">
    <text evidence="11">The sequence shown here is derived from an EMBL/GenBank/DDBJ whole genome shotgun (WGS) entry which is preliminary data.</text>
</comment>
<dbReference type="InterPro" id="IPR019858">
    <property type="entry name" value="CRISPR-assoc_Cas1_HMARI/TNEAP"/>
</dbReference>
<dbReference type="PANTHER" id="PTHR43219">
    <property type="entry name" value="CRISPR-ASSOCIATED ENDONUCLEASE CAS1"/>
    <property type="match status" value="1"/>
</dbReference>
<keyword evidence="10" id="KW-0175">Coiled coil</keyword>
<evidence type="ECO:0000313" key="12">
    <source>
        <dbReference type="Proteomes" id="UP000561326"/>
    </source>
</evidence>
<dbReference type="HAMAP" id="MF_01470">
    <property type="entry name" value="Cas1"/>
    <property type="match status" value="1"/>
</dbReference>
<dbReference type="PANTHER" id="PTHR43219:SF2">
    <property type="entry name" value="CRISPR-ASSOCIATED ENDONUCLEASE CAS1"/>
    <property type="match status" value="1"/>
</dbReference>
<sequence length="327" mass="38490">MIKDHYIFSTGRLQRKDNTLYFVDAEGNKKSLPIEQTENVHIFGQVDVNSTLFNLLAQYGIRLHFYNYYGYFTGTFCPRAQNVSGYTVVQQSAHYLNREKRLYLARSFLYGGIHHMLRNLRRHKEKTEEMVQTIEAEAAKLEEVGEIPEVMGVEGRIRQEYYQAFNVILKPEFSFEKRTKRPPADPLNALISFGNSRMYTEILSEIYKTMLDPTVSFLHEPSNKRFSLSLDLAEIFKPLLVDTIIASLTNNRAITLKHFDEMEGIVFLNDEGRKKFLTEWEKKLGTTVQHRTLKRKVSYRYLIRLECYKLIKHFIGDTIYKPLKAWW</sequence>
<dbReference type="GO" id="GO:0043571">
    <property type="term" value="P:maintenance of CRISPR repeat elements"/>
    <property type="evidence" value="ECO:0007669"/>
    <property type="project" value="UniProtKB-UniRule"/>
</dbReference>
<evidence type="ECO:0000256" key="7">
    <source>
        <dbReference type="ARBA" id="ARBA00023125"/>
    </source>
</evidence>
<evidence type="ECO:0000313" key="11">
    <source>
        <dbReference type="EMBL" id="NME99404.1"/>
    </source>
</evidence>
<evidence type="ECO:0000256" key="10">
    <source>
        <dbReference type="SAM" id="Coils"/>
    </source>
</evidence>
<dbReference type="Gene3D" id="1.20.120.920">
    <property type="entry name" value="CRISPR-associated endonuclease Cas1, C-terminal domain"/>
    <property type="match status" value="1"/>
</dbReference>
<proteinExistence type="inferred from homology"/>
<dbReference type="RefSeq" id="WP_168975586.1">
    <property type="nucleotide sequence ID" value="NZ_JABAGO010000027.1"/>
</dbReference>
<dbReference type="Gene3D" id="3.100.10.20">
    <property type="entry name" value="CRISPR-associated endonuclease Cas1, N-terminal domain"/>
    <property type="match status" value="1"/>
</dbReference>
<feature type="binding site" evidence="9">
    <location>
        <position position="234"/>
    </location>
    <ligand>
        <name>Mn(2+)</name>
        <dbReference type="ChEBI" id="CHEBI:29035"/>
    </ligand>
</feature>
<keyword evidence="8 9" id="KW-0464">Manganese</keyword>
<comment type="cofactor">
    <cofactor evidence="9">
        <name>Mg(2+)</name>
        <dbReference type="ChEBI" id="CHEBI:18420"/>
    </cofactor>
    <cofactor evidence="9">
        <name>Mn(2+)</name>
        <dbReference type="ChEBI" id="CHEBI:29035"/>
    </cofactor>
</comment>
<evidence type="ECO:0000256" key="3">
    <source>
        <dbReference type="ARBA" id="ARBA00022759"/>
    </source>
</evidence>
<feature type="coiled-coil region" evidence="10">
    <location>
        <begin position="117"/>
        <end position="144"/>
    </location>
</feature>
<accession>A0A848CPT0</accession>
<evidence type="ECO:0000256" key="5">
    <source>
        <dbReference type="ARBA" id="ARBA00022842"/>
    </source>
</evidence>
<keyword evidence="7 9" id="KW-0238">DNA-binding</keyword>
<evidence type="ECO:0000256" key="2">
    <source>
        <dbReference type="ARBA" id="ARBA00022723"/>
    </source>
</evidence>
<evidence type="ECO:0000256" key="8">
    <source>
        <dbReference type="ARBA" id="ARBA00023211"/>
    </source>
</evidence>
<name>A0A848CPT0_ANEAE</name>
<evidence type="ECO:0000256" key="9">
    <source>
        <dbReference type="HAMAP-Rule" id="MF_01470"/>
    </source>
</evidence>
<dbReference type="InterPro" id="IPR042206">
    <property type="entry name" value="CRISPR-assoc_Cas1_C"/>
</dbReference>
<dbReference type="GO" id="GO:0004520">
    <property type="term" value="F:DNA endonuclease activity"/>
    <property type="evidence" value="ECO:0007669"/>
    <property type="project" value="InterPro"/>
</dbReference>
<dbReference type="NCBIfam" id="TIGR03641">
    <property type="entry name" value="cas1_HMARI"/>
    <property type="match status" value="1"/>
</dbReference>
<gene>
    <name evidence="11" type="primary">cas1b</name>
    <name evidence="9" type="synonym">cas1</name>
    <name evidence="11" type="ORF">HF838_14150</name>
</gene>
<keyword evidence="5 9" id="KW-0460">Magnesium</keyword>
<evidence type="ECO:0000256" key="1">
    <source>
        <dbReference type="ARBA" id="ARBA00022722"/>
    </source>
</evidence>
<dbReference type="EC" id="3.1.-.-" evidence="9"/>
<dbReference type="GO" id="GO:0003677">
    <property type="term" value="F:DNA binding"/>
    <property type="evidence" value="ECO:0007669"/>
    <property type="project" value="UniProtKB-KW"/>
</dbReference>
<dbReference type="Pfam" id="PF01867">
    <property type="entry name" value="Cas_Cas1"/>
    <property type="match status" value="1"/>
</dbReference>
<keyword evidence="6 9" id="KW-0051">Antiviral defense</keyword>
<feature type="binding site" evidence="9">
    <location>
        <position position="219"/>
    </location>
    <ligand>
        <name>Mn(2+)</name>
        <dbReference type="ChEBI" id="CHEBI:29035"/>
    </ligand>
</feature>
<dbReference type="AlphaFoldDB" id="A0A848CPT0"/>
<comment type="similarity">
    <text evidence="9">Belongs to the CRISPR-associated endonuclease Cas1 family.</text>
</comment>
<dbReference type="InterPro" id="IPR002729">
    <property type="entry name" value="CRISPR-assoc_Cas1"/>
</dbReference>
<dbReference type="GO" id="GO:0051607">
    <property type="term" value="P:defense response to virus"/>
    <property type="evidence" value="ECO:0007669"/>
    <property type="project" value="UniProtKB-UniRule"/>
</dbReference>
<evidence type="ECO:0000256" key="4">
    <source>
        <dbReference type="ARBA" id="ARBA00022801"/>
    </source>
</evidence>
<comment type="function">
    <text evidence="9">CRISPR (clustered regularly interspaced short palindromic repeat), is an adaptive immune system that provides protection against mobile genetic elements (viruses, transposable elements and conjugative plasmids). CRISPR clusters contain spacers, sequences complementary to antecedent mobile elements, and target invading nucleic acids. CRISPR clusters are transcribed and processed into CRISPR RNA (crRNA). Acts as a dsDNA endonuclease. Involved in the integration of spacer DNA into the CRISPR cassette.</text>
</comment>
<dbReference type="GO" id="GO:0016787">
    <property type="term" value="F:hydrolase activity"/>
    <property type="evidence" value="ECO:0007669"/>
    <property type="project" value="UniProtKB-KW"/>
</dbReference>
<dbReference type="Proteomes" id="UP000561326">
    <property type="component" value="Unassembled WGS sequence"/>
</dbReference>
<reference evidence="11 12" key="1">
    <citation type="submission" date="2020-04" db="EMBL/GenBank/DDBJ databases">
        <authorList>
            <person name="Hitch T.C.A."/>
            <person name="Wylensek D."/>
            <person name="Clavel T."/>
        </authorList>
    </citation>
    <scope>NUCLEOTIDE SEQUENCE [LARGE SCALE GENOMIC DNA]</scope>
    <source>
        <strain evidence="11 12">WB01_D5_05</strain>
    </source>
</reference>
<dbReference type="GO" id="GO:0046872">
    <property type="term" value="F:metal ion binding"/>
    <property type="evidence" value="ECO:0007669"/>
    <property type="project" value="UniProtKB-UniRule"/>
</dbReference>
<protein>
    <recommendedName>
        <fullName evidence="9">CRISPR-associated endonuclease Cas1</fullName>
        <ecNumber evidence="9">3.1.-.-</ecNumber>
    </recommendedName>
</protein>
<keyword evidence="4 9" id="KW-0378">Hydrolase</keyword>
<keyword evidence="3 9" id="KW-0255">Endonuclease</keyword>
<feature type="binding site" evidence="9">
    <location>
        <position position="154"/>
    </location>
    <ligand>
        <name>Mn(2+)</name>
        <dbReference type="ChEBI" id="CHEBI:29035"/>
    </ligand>
</feature>